<dbReference type="PIRSF" id="PIRSF000077">
    <property type="entry name" value="Thioredoxin"/>
    <property type="match status" value="1"/>
</dbReference>
<keyword evidence="4 7" id="KW-1015">Disulfide bond</keyword>
<evidence type="ECO:0000313" key="10">
    <source>
        <dbReference type="EMBL" id="TLD83678.1"/>
    </source>
</evidence>
<dbReference type="GO" id="GO:0045454">
    <property type="term" value="P:cell redox homeostasis"/>
    <property type="evidence" value="ECO:0007669"/>
    <property type="project" value="TreeGrafter"/>
</dbReference>
<evidence type="ECO:0000256" key="7">
    <source>
        <dbReference type="PIRSR" id="PIRSR000077-4"/>
    </source>
</evidence>
<comment type="caution">
    <text evidence="10">The sequence shown here is derived from an EMBL/GenBank/DDBJ whole genome shotgun (WGS) entry which is preliminary data.</text>
</comment>
<dbReference type="Proteomes" id="UP000029878">
    <property type="component" value="Unassembled WGS sequence"/>
</dbReference>
<evidence type="ECO:0000313" key="9">
    <source>
        <dbReference type="EMBL" id="GAB0172511.1"/>
    </source>
</evidence>
<dbReference type="Proteomes" id="UP000029861">
    <property type="component" value="Unassembled WGS sequence"/>
</dbReference>
<dbReference type="SUPFAM" id="SSF52833">
    <property type="entry name" value="Thioredoxin-like"/>
    <property type="match status" value="1"/>
</dbReference>
<evidence type="ECO:0000256" key="1">
    <source>
        <dbReference type="ARBA" id="ARBA00008987"/>
    </source>
</evidence>
<dbReference type="InterPro" id="IPR036249">
    <property type="entry name" value="Thioredoxin-like_sf"/>
</dbReference>
<dbReference type="Proteomes" id="UP001562457">
    <property type="component" value="Unassembled WGS sequence"/>
</dbReference>
<accession>A0A099VL23</accession>
<dbReference type="CDD" id="cd02947">
    <property type="entry name" value="TRX_family"/>
    <property type="match status" value="1"/>
</dbReference>
<evidence type="ECO:0000313" key="11">
    <source>
        <dbReference type="EMBL" id="TLD94680.1"/>
    </source>
</evidence>
<dbReference type="PROSITE" id="PS51352">
    <property type="entry name" value="THIOREDOXIN_2"/>
    <property type="match status" value="1"/>
</dbReference>
<dbReference type="AlphaFoldDB" id="A0A099VL23"/>
<dbReference type="Gene3D" id="3.40.30.10">
    <property type="entry name" value="Glutaredoxin"/>
    <property type="match status" value="1"/>
</dbReference>
<dbReference type="GO" id="GO:0015035">
    <property type="term" value="F:protein-disulfide reductase activity"/>
    <property type="evidence" value="ECO:0007669"/>
    <property type="project" value="InterPro"/>
</dbReference>
<keyword evidence="14" id="KW-1185">Reference proteome</keyword>
<dbReference type="InterPro" id="IPR013766">
    <property type="entry name" value="Thioredoxin_domain"/>
</dbReference>
<dbReference type="OrthoDB" id="215495at2"/>
<gene>
    <name evidence="9" type="primary">trx2</name>
    <name evidence="11" type="ORF">LS80_009810</name>
    <name evidence="10" type="ORF">LS81_003800</name>
    <name evidence="9" type="ORF">NHP164001_05240</name>
</gene>
<reference evidence="9 14" key="3">
    <citation type="submission" date="2024-06" db="EMBL/GenBank/DDBJ databases">
        <title>Draft genome sequence of Helicobacter trogontum NHP16-4001.</title>
        <authorList>
            <person name="Rimbara E."/>
            <person name="Suzuki M."/>
        </authorList>
    </citation>
    <scope>NUCLEOTIDE SEQUENCE [LARGE SCALE GENOMIC DNA]</scope>
    <source>
        <strain evidence="9 14">NHP16-4001</strain>
    </source>
</reference>
<reference evidence="12 13" key="1">
    <citation type="journal article" date="2014" name="Genome Announc.">
        <title>Draft genome sequences of eight enterohepatic helicobacter species isolated from both laboratory and wild rodents.</title>
        <authorList>
            <person name="Sheh A."/>
            <person name="Shen Z."/>
            <person name="Fox J.G."/>
        </authorList>
    </citation>
    <scope>NUCLEOTIDE SEQUENCE [LARGE SCALE GENOMIC DNA]</scope>
    <source>
        <strain evidence="11 12">ATCC 49310</strain>
        <strain evidence="10 13">ATCC 700114</strain>
    </source>
</reference>
<dbReference type="eggNOG" id="COG0526">
    <property type="taxonomic scope" value="Bacteria"/>
</dbReference>
<dbReference type="EMBL" id="JRPK02000055">
    <property type="protein sequence ID" value="TLD94680.1"/>
    <property type="molecule type" value="Genomic_DNA"/>
</dbReference>
<dbReference type="RefSeq" id="WP_034321106.1">
    <property type="nucleotide sequence ID" value="NZ_BAAFHN010000007.1"/>
</dbReference>
<comment type="similarity">
    <text evidence="1 6">Belongs to the thioredoxin family.</text>
</comment>
<dbReference type="Pfam" id="PF00085">
    <property type="entry name" value="Thioredoxin"/>
    <property type="match status" value="1"/>
</dbReference>
<evidence type="ECO:0000256" key="4">
    <source>
        <dbReference type="ARBA" id="ARBA00023157"/>
    </source>
</evidence>
<keyword evidence="3" id="KW-0249">Electron transport</keyword>
<evidence type="ECO:0000256" key="3">
    <source>
        <dbReference type="ARBA" id="ARBA00022982"/>
    </source>
</evidence>
<evidence type="ECO:0000313" key="12">
    <source>
        <dbReference type="Proteomes" id="UP000029861"/>
    </source>
</evidence>
<evidence type="ECO:0000259" key="8">
    <source>
        <dbReference type="PROSITE" id="PS51352"/>
    </source>
</evidence>
<organism evidence="10 13">
    <name type="scientific">Helicobacter trogontum</name>
    <dbReference type="NCBI Taxonomy" id="50960"/>
    <lineage>
        <taxon>Bacteria</taxon>
        <taxon>Pseudomonadati</taxon>
        <taxon>Campylobacterota</taxon>
        <taxon>Epsilonproteobacteria</taxon>
        <taxon>Campylobacterales</taxon>
        <taxon>Helicobacteraceae</taxon>
        <taxon>Helicobacter</taxon>
    </lineage>
</organism>
<reference evidence="11" key="2">
    <citation type="submission" date="2018-04" db="EMBL/GenBank/DDBJ databases">
        <authorList>
            <person name="Sheh A."/>
            <person name="Shen Z."/>
            <person name="Mannion A.J."/>
            <person name="Fox J.G."/>
        </authorList>
    </citation>
    <scope>NUCLEOTIDE SEQUENCE</scope>
    <source>
        <strain evidence="11">ATCC 49310</strain>
    </source>
</reference>
<proteinExistence type="inferred from homology"/>
<dbReference type="PANTHER" id="PTHR45663:SF11">
    <property type="entry name" value="GEO12009P1"/>
    <property type="match status" value="1"/>
</dbReference>
<evidence type="ECO:0000313" key="13">
    <source>
        <dbReference type="Proteomes" id="UP000029878"/>
    </source>
</evidence>
<evidence type="ECO:0000256" key="5">
    <source>
        <dbReference type="ARBA" id="ARBA00023284"/>
    </source>
</evidence>
<dbReference type="PANTHER" id="PTHR45663">
    <property type="entry name" value="GEO12009P1"/>
    <property type="match status" value="1"/>
</dbReference>
<keyword evidence="2" id="KW-0813">Transport</keyword>
<protein>
    <recommendedName>
        <fullName evidence="6">Thioredoxin</fullName>
    </recommendedName>
</protein>
<evidence type="ECO:0000256" key="2">
    <source>
        <dbReference type="ARBA" id="ARBA00022448"/>
    </source>
</evidence>
<dbReference type="GO" id="GO:0005829">
    <property type="term" value="C:cytosol"/>
    <property type="evidence" value="ECO:0007669"/>
    <property type="project" value="TreeGrafter"/>
</dbReference>
<name>A0A099VL23_9HELI</name>
<sequence length="103" mass="11973">MQELNHSNFSSMTSEGIVIVNVGASWCPDCRRIEPIMTALEKEYKDRIHFFKVNFDTEEQLKDSLQIRRIPTLIFYKNGKEVAERLVEPSSQAEIETIIQQVL</sequence>
<dbReference type="STRING" id="50960.LS81_00615"/>
<keyword evidence="5 7" id="KW-0676">Redox-active center</keyword>
<dbReference type="EMBL" id="JRPL02000006">
    <property type="protein sequence ID" value="TLD83678.1"/>
    <property type="molecule type" value="Genomic_DNA"/>
</dbReference>
<feature type="domain" description="Thioredoxin" evidence="8">
    <location>
        <begin position="1"/>
        <end position="103"/>
    </location>
</feature>
<evidence type="ECO:0000313" key="14">
    <source>
        <dbReference type="Proteomes" id="UP001562457"/>
    </source>
</evidence>
<dbReference type="InterPro" id="IPR005746">
    <property type="entry name" value="Thioredoxin"/>
</dbReference>
<dbReference type="EMBL" id="BAAFHN010000007">
    <property type="protein sequence ID" value="GAB0172511.1"/>
    <property type="molecule type" value="Genomic_DNA"/>
</dbReference>
<evidence type="ECO:0000256" key="6">
    <source>
        <dbReference type="PIRNR" id="PIRNR000077"/>
    </source>
</evidence>
<feature type="disulfide bond" description="Redox-active" evidence="7">
    <location>
        <begin position="27"/>
        <end position="30"/>
    </location>
</feature>